<dbReference type="AlphaFoldDB" id="A0A6S6TV76"/>
<gene>
    <name evidence="1" type="ORF">HELGO_WM16619</name>
</gene>
<reference evidence="1" key="1">
    <citation type="submission" date="2020-01" db="EMBL/GenBank/DDBJ databases">
        <authorList>
            <person name="Meier V. D."/>
            <person name="Meier V D."/>
        </authorList>
    </citation>
    <scope>NUCLEOTIDE SEQUENCE</scope>
    <source>
        <strain evidence="1">HLG_WM_MAG_09</strain>
    </source>
</reference>
<proteinExistence type="predicted"/>
<evidence type="ECO:0000313" key="1">
    <source>
        <dbReference type="EMBL" id="CAA6823314.1"/>
    </source>
</evidence>
<sequence length="52" mass="6277">MKVDQVVIDTNVLISFEILTVRQFYERFVTDGEHHTYESRGRYVNDGCRFEY</sequence>
<name>A0A6S6TV76_9GAMM</name>
<organism evidence="1">
    <name type="scientific">uncultured Thiotrichaceae bacterium</name>
    <dbReference type="NCBI Taxonomy" id="298394"/>
    <lineage>
        <taxon>Bacteria</taxon>
        <taxon>Pseudomonadati</taxon>
        <taxon>Pseudomonadota</taxon>
        <taxon>Gammaproteobacteria</taxon>
        <taxon>Thiotrichales</taxon>
        <taxon>Thiotrichaceae</taxon>
        <taxon>environmental samples</taxon>
    </lineage>
</organism>
<accession>A0A6S6TV76</accession>
<dbReference type="EMBL" id="CACVAT010000375">
    <property type="protein sequence ID" value="CAA6823314.1"/>
    <property type="molecule type" value="Genomic_DNA"/>
</dbReference>
<protein>
    <submittedName>
        <fullName evidence="1">Uncharacterized protein</fullName>
    </submittedName>
</protein>